<dbReference type="PANTHER" id="PTHR11439">
    <property type="entry name" value="GAG-POL-RELATED RETROTRANSPOSON"/>
    <property type="match status" value="1"/>
</dbReference>
<accession>A0AAV5KU08</accession>
<reference evidence="3 4" key="1">
    <citation type="journal article" date="2021" name="Commun. Biol.">
        <title>The genome of Shorea leprosula (Dipterocarpaceae) highlights the ecological relevance of drought in aseasonal tropical rainforests.</title>
        <authorList>
            <person name="Ng K.K.S."/>
            <person name="Kobayashi M.J."/>
            <person name="Fawcett J.A."/>
            <person name="Hatakeyama M."/>
            <person name="Paape T."/>
            <person name="Ng C.H."/>
            <person name="Ang C.C."/>
            <person name="Tnah L.H."/>
            <person name="Lee C.T."/>
            <person name="Nishiyama T."/>
            <person name="Sese J."/>
            <person name="O'Brien M.J."/>
            <person name="Copetti D."/>
            <person name="Mohd Noor M.I."/>
            <person name="Ong R.C."/>
            <person name="Putra M."/>
            <person name="Sireger I.Z."/>
            <person name="Indrioko S."/>
            <person name="Kosugi Y."/>
            <person name="Izuno A."/>
            <person name="Isagi Y."/>
            <person name="Lee S.L."/>
            <person name="Shimizu K.K."/>
        </authorList>
    </citation>
    <scope>NUCLEOTIDE SEQUENCE [LARGE SCALE GENOMIC DNA]</scope>
    <source>
        <strain evidence="3">214</strain>
    </source>
</reference>
<feature type="domain" description="Reverse transcriptase Ty1/copia-type" evidence="2">
    <location>
        <begin position="181"/>
        <end position="259"/>
    </location>
</feature>
<dbReference type="InterPro" id="IPR012337">
    <property type="entry name" value="RNaseH-like_sf"/>
</dbReference>
<dbReference type="SUPFAM" id="SSF53098">
    <property type="entry name" value="Ribonuclease H-like"/>
    <property type="match status" value="1"/>
</dbReference>
<evidence type="ECO:0000259" key="2">
    <source>
        <dbReference type="Pfam" id="PF07727"/>
    </source>
</evidence>
<dbReference type="InterPro" id="IPR013103">
    <property type="entry name" value="RVT_2"/>
</dbReference>
<feature type="domain" description="Reverse transcriptase Ty1/copia-type" evidence="2">
    <location>
        <begin position="267"/>
        <end position="350"/>
    </location>
</feature>
<dbReference type="PANTHER" id="PTHR11439:SF455">
    <property type="entry name" value="RLK (RECEPTOR-LIKE PROTEIN KINASE) 8, PUTATIVE-RELATED"/>
    <property type="match status" value="1"/>
</dbReference>
<proteinExistence type="predicted"/>
<dbReference type="SUPFAM" id="SSF56672">
    <property type="entry name" value="DNA/RNA polymerases"/>
    <property type="match status" value="2"/>
</dbReference>
<feature type="compositionally biased region" description="Polar residues" evidence="1">
    <location>
        <begin position="693"/>
        <end position="706"/>
    </location>
</feature>
<organism evidence="3 4">
    <name type="scientific">Rubroshorea leprosula</name>
    <dbReference type="NCBI Taxonomy" id="152421"/>
    <lineage>
        <taxon>Eukaryota</taxon>
        <taxon>Viridiplantae</taxon>
        <taxon>Streptophyta</taxon>
        <taxon>Embryophyta</taxon>
        <taxon>Tracheophyta</taxon>
        <taxon>Spermatophyta</taxon>
        <taxon>Magnoliopsida</taxon>
        <taxon>eudicotyledons</taxon>
        <taxon>Gunneridae</taxon>
        <taxon>Pentapetalae</taxon>
        <taxon>rosids</taxon>
        <taxon>malvids</taxon>
        <taxon>Malvales</taxon>
        <taxon>Dipterocarpaceae</taxon>
        <taxon>Rubroshorea</taxon>
    </lineage>
</organism>
<dbReference type="InterPro" id="IPR043502">
    <property type="entry name" value="DNA/RNA_pol_sf"/>
</dbReference>
<feature type="compositionally biased region" description="Low complexity" evidence="1">
    <location>
        <begin position="714"/>
        <end position="726"/>
    </location>
</feature>
<name>A0AAV5KU08_9ROSI</name>
<dbReference type="CDD" id="cd09272">
    <property type="entry name" value="RNase_HI_RT_Ty1"/>
    <property type="match status" value="2"/>
</dbReference>
<keyword evidence="4" id="KW-1185">Reference proteome</keyword>
<dbReference type="AlphaFoldDB" id="A0AAV5KU08"/>
<evidence type="ECO:0000313" key="4">
    <source>
        <dbReference type="Proteomes" id="UP001054252"/>
    </source>
</evidence>
<gene>
    <name evidence="3" type="ORF">SLEP1_g37236</name>
</gene>
<evidence type="ECO:0000256" key="1">
    <source>
        <dbReference type="SAM" id="MobiDB-lite"/>
    </source>
</evidence>
<evidence type="ECO:0000313" key="3">
    <source>
        <dbReference type="EMBL" id="GKV28149.1"/>
    </source>
</evidence>
<dbReference type="Proteomes" id="UP001054252">
    <property type="component" value="Unassembled WGS sequence"/>
</dbReference>
<comment type="caution">
    <text evidence="3">The sequence shown here is derived from an EMBL/GenBank/DDBJ whole genome shotgun (WGS) entry which is preliminary data.</text>
</comment>
<dbReference type="Gene3D" id="3.90.1640.10">
    <property type="entry name" value="inorganic pyrophosphatase (n-terminal core)"/>
    <property type="match status" value="1"/>
</dbReference>
<feature type="region of interest" description="Disordered" evidence="1">
    <location>
        <begin position="689"/>
        <end position="728"/>
    </location>
</feature>
<protein>
    <recommendedName>
        <fullName evidence="2">Reverse transcriptase Ty1/copia-type domain-containing protein</fullName>
    </recommendedName>
</protein>
<sequence length="949" mass="105454">MASFERIVTHSATAMVAKEVIEQPNVNLESLKQVILNLLNALTALSTTPCTKPWTHKQDNFLELVTRHILNFVCALLISSSCPEQFWGEAALIAVYLINRIPSSILNNKSPYERLHGTSDELYNASPRAPTSSVEDDLLAGNALDNFEPSFTSSSISPVDSTNELVVPSLSHSTRIKTQSDGSVERYKARLVAKGFTQEYGIDYEETFAPVARLTSVHSLLAIVALWRWKLFQMDVKNAFLNGDLEEEVYMKPPPWLNHPPNKTARGVVLLLLYVDDMIITGDDVASVEELKQSLSQKFKMKDLGVLRYFLGLEVTSSDDGYLLFQVKYASDLISKAELNDGKSVSTPLEPNLKLTPMDGFHFLISLAISNCQFMTDPHSTHYAVVLCIIRYVKGTLCHGLHFSANSSPVLRTYSDADWVGDLLDRRSTTSYCLFLELLSLRWLLEDMGIPQPSSTDLYCDNQSAMQIAHNDVFHECTKHIEESYIRTQGDPYFDGLLRLDGVDVGSVASAIIYAFYLNRTLENDEFFTVPIINMHRAELSSHAELIWLLDSCQIDQSSLIYFDEVFITILMGSKNTQTKLIGPILHLFLYIMAPTNLMDMLQWVMEEVEDIMELEDEKIIGIPPRAGTTLFQACPQAATPSAASSKINQVCSLNSSSISPLAHDLTSSPILLPAHNSTLSQIQHYPPFRSIAQPSPNSKPNTNFVSPQPPSTLPSSPSASSSLMPTHATFISPPFDSTVDSPPTPHQPLGIWDLVPSSDHQNVIGRDMAEAKPVSSPIATTALQLHQGLKLSNPSSCRRLVGSLQYLNLTRPNITFAVNRLSQFLHAPFDVHMQAAKRILRYLKGSVFHGLLLHRQPLSPLHAFSDSDWAGDKDTLHSTEAENRALAAAFSEVIWVCNLIRELGHPVSYPPALCCDNIGATHLSSYPIMHTRIKHIAIDLHFVCELVD</sequence>
<dbReference type="EMBL" id="BPVZ01000078">
    <property type="protein sequence ID" value="GKV28149.1"/>
    <property type="molecule type" value="Genomic_DNA"/>
</dbReference>
<dbReference type="Pfam" id="PF07727">
    <property type="entry name" value="RVT_2"/>
    <property type="match status" value="2"/>
</dbReference>